<dbReference type="EMBL" id="DVFT01000137">
    <property type="protein sequence ID" value="HIQ96700.1"/>
    <property type="molecule type" value="Genomic_DNA"/>
</dbReference>
<dbReference type="PANTHER" id="PTHR31988">
    <property type="entry name" value="ESTERASE, PUTATIVE (DUF303)-RELATED"/>
    <property type="match status" value="1"/>
</dbReference>
<reference evidence="3" key="2">
    <citation type="journal article" date="2021" name="PeerJ">
        <title>Extensive microbial diversity within the chicken gut microbiome revealed by metagenomics and culture.</title>
        <authorList>
            <person name="Gilroy R."/>
            <person name="Ravi A."/>
            <person name="Getino M."/>
            <person name="Pursley I."/>
            <person name="Horton D.L."/>
            <person name="Alikhan N.F."/>
            <person name="Baker D."/>
            <person name="Gharbi K."/>
            <person name="Hall N."/>
            <person name="Watson M."/>
            <person name="Adriaenssens E.M."/>
            <person name="Foster-Nyarko E."/>
            <person name="Jarju S."/>
            <person name="Secka A."/>
            <person name="Antonio M."/>
            <person name="Oren A."/>
            <person name="Chaudhuri R.R."/>
            <person name="La Ragione R."/>
            <person name="Hildebrand F."/>
            <person name="Pallen M.J."/>
        </authorList>
    </citation>
    <scope>NUCLEOTIDE SEQUENCE</scope>
    <source>
        <strain evidence="3">ChiSjej3B21-11622</strain>
    </source>
</reference>
<keyword evidence="1" id="KW-0378">Hydrolase</keyword>
<dbReference type="InterPro" id="IPR005181">
    <property type="entry name" value="SASA"/>
</dbReference>
<gene>
    <name evidence="3" type="ORF">IAB26_09070</name>
</gene>
<dbReference type="Pfam" id="PF03629">
    <property type="entry name" value="SASA"/>
    <property type="match status" value="1"/>
</dbReference>
<feature type="domain" description="Sialate O-acetylesterase" evidence="2">
    <location>
        <begin position="114"/>
        <end position="346"/>
    </location>
</feature>
<protein>
    <submittedName>
        <fullName evidence="3">Sialate O-acetylesterase</fullName>
    </submittedName>
</protein>
<comment type="caution">
    <text evidence="3">The sequence shown here is derived from an EMBL/GenBank/DDBJ whole genome shotgun (WGS) entry which is preliminary data.</text>
</comment>
<dbReference type="Proteomes" id="UP000886886">
    <property type="component" value="Unassembled WGS sequence"/>
</dbReference>
<sequence>MRMYGAEILEGLENWQILPQRNHQASVTIKGRYTKTKPGDYAKVYARIVREDTGENVVFWKEAVLEKEKCHWEILLEGIPKGGLYRLETCLKEEEETPYEWAVRGDCVKHFGVGDLFVIAGQSNAAGYGKDTAYDPPMLGVHLFSNQEHWELAAHPLNDSTKANCEVNMEPANSGTSPYLSFAKILCQRLGYPIGLIQTALGGSPLSRWNPEETGDLYENMLRRIRLQGQTVKGILWYQGCADTNHIQDADRYLERFEKMVTDLRERTHNPQLSFFTFQLSRYLVPPISREEDENWSKIREAQRQAAHRIPGVYVLPAIDGNLSDMIHNSGGFNLVLGDRLARQVLSKCYGVQKAFCDAPDLAGAELHGKDLTLTFAPVYDRLYASEIGAEELPFSVKEESGEIPVIGYEMTGRQEITLHLKREPKGKIVVCAYPGQNPRCRCLIDFATHYPILGFSQKLEKNERGGTT</sequence>
<evidence type="ECO:0000313" key="4">
    <source>
        <dbReference type="Proteomes" id="UP000886886"/>
    </source>
</evidence>
<dbReference type="SUPFAM" id="SSF52266">
    <property type="entry name" value="SGNH hydrolase"/>
    <property type="match status" value="1"/>
</dbReference>
<dbReference type="GO" id="GO:0016787">
    <property type="term" value="F:hydrolase activity"/>
    <property type="evidence" value="ECO:0007669"/>
    <property type="project" value="UniProtKB-KW"/>
</dbReference>
<dbReference type="InterPro" id="IPR036514">
    <property type="entry name" value="SGNH_hydro_sf"/>
</dbReference>
<name>A0A9D0ZWH9_9FIRM</name>
<reference evidence="3" key="1">
    <citation type="submission" date="2020-10" db="EMBL/GenBank/DDBJ databases">
        <authorList>
            <person name="Gilroy R."/>
        </authorList>
    </citation>
    <scope>NUCLEOTIDE SEQUENCE</scope>
    <source>
        <strain evidence="3">ChiSjej3B21-11622</strain>
    </source>
</reference>
<dbReference type="InterPro" id="IPR052940">
    <property type="entry name" value="Carb_Esterase_6"/>
</dbReference>
<proteinExistence type="predicted"/>
<dbReference type="AlphaFoldDB" id="A0A9D0ZWH9"/>
<evidence type="ECO:0000313" key="3">
    <source>
        <dbReference type="EMBL" id="HIQ96700.1"/>
    </source>
</evidence>
<accession>A0A9D0ZWH9</accession>
<evidence type="ECO:0000259" key="2">
    <source>
        <dbReference type="Pfam" id="PF03629"/>
    </source>
</evidence>
<organism evidence="3 4">
    <name type="scientific">Candidatus Limivivens merdigallinarum</name>
    <dbReference type="NCBI Taxonomy" id="2840859"/>
    <lineage>
        <taxon>Bacteria</taxon>
        <taxon>Bacillati</taxon>
        <taxon>Bacillota</taxon>
        <taxon>Clostridia</taxon>
        <taxon>Lachnospirales</taxon>
        <taxon>Lachnospiraceae</taxon>
        <taxon>Lachnospiraceae incertae sedis</taxon>
        <taxon>Candidatus Limivivens</taxon>
    </lineage>
</organism>
<dbReference type="PANTHER" id="PTHR31988:SF19">
    <property type="entry name" value="9-O-ACETYL-N-ACETYLNEURAMINIC ACID DEACETYLASE-RELATED"/>
    <property type="match status" value="1"/>
</dbReference>
<dbReference type="Gene3D" id="3.40.50.1110">
    <property type="entry name" value="SGNH hydrolase"/>
    <property type="match status" value="1"/>
</dbReference>
<evidence type="ECO:0000256" key="1">
    <source>
        <dbReference type="ARBA" id="ARBA00022801"/>
    </source>
</evidence>